<dbReference type="PROSITE" id="PS50045">
    <property type="entry name" value="SIGMA54_INTERACT_4"/>
    <property type="match status" value="1"/>
</dbReference>
<keyword evidence="10" id="KW-1185">Reference proteome</keyword>
<dbReference type="Gene3D" id="3.40.50.300">
    <property type="entry name" value="P-loop containing nucleotide triphosphate hydrolases"/>
    <property type="match status" value="1"/>
</dbReference>
<dbReference type="Pfam" id="PF00158">
    <property type="entry name" value="Sigma54_activat"/>
    <property type="match status" value="1"/>
</dbReference>
<proteinExistence type="predicted"/>
<dbReference type="STRING" id="1192034.CAP_0853"/>
<dbReference type="Gene3D" id="1.10.10.60">
    <property type="entry name" value="Homeodomain-like"/>
    <property type="match status" value="1"/>
</dbReference>
<dbReference type="InterPro" id="IPR000595">
    <property type="entry name" value="cNMP-bd_dom"/>
</dbReference>
<dbReference type="SUPFAM" id="SSF48452">
    <property type="entry name" value="TPR-like"/>
    <property type="match status" value="2"/>
</dbReference>
<dbReference type="PRINTS" id="PR01590">
    <property type="entry name" value="HTHFIS"/>
</dbReference>
<evidence type="ECO:0000259" key="8">
    <source>
        <dbReference type="PROSITE" id="PS50045"/>
    </source>
</evidence>
<dbReference type="Gene3D" id="1.25.40.10">
    <property type="entry name" value="Tetratricopeptide repeat domain"/>
    <property type="match status" value="2"/>
</dbReference>
<accession>A0A017SUE9</accession>
<evidence type="ECO:0000256" key="3">
    <source>
        <dbReference type="ARBA" id="ARBA00023015"/>
    </source>
</evidence>
<feature type="region of interest" description="Disordered" evidence="6">
    <location>
        <begin position="807"/>
        <end position="852"/>
    </location>
</feature>
<dbReference type="GO" id="GO:0006355">
    <property type="term" value="P:regulation of DNA-templated transcription"/>
    <property type="evidence" value="ECO:0007669"/>
    <property type="project" value="InterPro"/>
</dbReference>
<dbReference type="EMBL" id="ASRX01000112">
    <property type="protein sequence ID" value="EYF00407.1"/>
    <property type="molecule type" value="Genomic_DNA"/>
</dbReference>
<dbReference type="InterPro" id="IPR027417">
    <property type="entry name" value="P-loop_NTPase"/>
</dbReference>
<reference evidence="9 10" key="1">
    <citation type="submission" date="2013-05" db="EMBL/GenBank/DDBJ databases">
        <title>Genome assembly of Chondromyces apiculatus DSM 436.</title>
        <authorList>
            <person name="Sharma G."/>
            <person name="Khatri I."/>
            <person name="Kaur C."/>
            <person name="Mayilraj S."/>
            <person name="Subramanian S."/>
        </authorList>
    </citation>
    <scope>NUCLEOTIDE SEQUENCE [LARGE SCALE GENOMIC DNA]</scope>
    <source>
        <strain evidence="9 10">DSM 436</strain>
    </source>
</reference>
<protein>
    <recommendedName>
        <fullName evidence="11">Sigma-54 factor interaction domain-containing protein</fullName>
    </recommendedName>
</protein>
<dbReference type="InterPro" id="IPR009057">
    <property type="entry name" value="Homeodomain-like_sf"/>
</dbReference>
<dbReference type="PANTHER" id="PTHR32071">
    <property type="entry name" value="TRANSCRIPTIONAL REGULATORY PROTEIN"/>
    <property type="match status" value="1"/>
</dbReference>
<dbReference type="AlphaFoldDB" id="A0A017SUE9"/>
<evidence type="ECO:0000256" key="5">
    <source>
        <dbReference type="ARBA" id="ARBA00023163"/>
    </source>
</evidence>
<dbReference type="SMART" id="SM00382">
    <property type="entry name" value="AAA"/>
    <property type="match status" value="1"/>
</dbReference>
<dbReference type="InterPro" id="IPR025943">
    <property type="entry name" value="Sigma_54_int_dom_ATP-bd_2"/>
</dbReference>
<evidence type="ECO:0000256" key="1">
    <source>
        <dbReference type="ARBA" id="ARBA00022741"/>
    </source>
</evidence>
<dbReference type="PROSITE" id="PS00688">
    <property type="entry name" value="SIGMA54_INTERACT_3"/>
    <property type="match status" value="1"/>
</dbReference>
<feature type="compositionally biased region" description="Basic and acidic residues" evidence="6">
    <location>
        <begin position="807"/>
        <end position="817"/>
    </location>
</feature>
<dbReference type="InterPro" id="IPR002197">
    <property type="entry name" value="HTH_Fis"/>
</dbReference>
<name>A0A017SUE9_9BACT</name>
<dbReference type="InterPro" id="IPR002078">
    <property type="entry name" value="Sigma_54_int"/>
</dbReference>
<dbReference type="eggNOG" id="COG2204">
    <property type="taxonomic scope" value="Bacteria"/>
</dbReference>
<dbReference type="eggNOG" id="COG0457">
    <property type="taxonomic scope" value="Bacteria"/>
</dbReference>
<dbReference type="SUPFAM" id="SSF46689">
    <property type="entry name" value="Homeodomain-like"/>
    <property type="match status" value="1"/>
</dbReference>
<dbReference type="InterPro" id="IPR025944">
    <property type="entry name" value="Sigma_54_int_dom_CS"/>
</dbReference>
<sequence length="1218" mass="129223">MRNAVAATSPQTSVEAGGFRLLDGLVRDPATRGLHYLHGPRSVLDATAAHVARRVRASGRPLVWARLGGGCAGGCAFRELALRCGVHTADPLAAAREILASMEGAVLLVMEGAATGWGHAVAEEMTRLVATQAVQAAQAARVLVLVCSEGAPTPWAPTIALRGSIGREELHLWWEALAGEAQRQLGARFDRLDALDGWWTSAVAVEPGAPRPAPELRPTAAKLLTRLTLAQMPWHAAQLGNLLPTGIAVAACAEARDELLSLGLVEVDARGWVIPIAPPMAPANPARPDDTLAAAEALEKLSAEPWAWLRASELLAGLGLIDRAEDVALRALAWVTDPAARSDLWRRWTRALEGLPREASGACLLRAAQLAMQVGDVDRSFELARASVAREGEVFEPLLTLGRAMMARGDLTTAAIVLGKALERAQMPAERARALVQLADTHYKAGDFATARRAAEAGLADAGDLEARLDARNVLGKLLLADASWAEAERHFAADGWDAACGNDLHRELRARMNRAVALLSGGSDDEARAMLLSVLDDGQRAGESRATAFALSNLAVIATQRTDYAEALRLSEQAIDVSRQVGDRVGLANCIANLAELRLRVGLVAEAEQALAFGRKVCSAGLPGTWAPHFALVMAQIRLAQGRSEEARTEVTKAIASASGSNHGAKRSECHAMAARVALDEGDVTRAAQALDRARGDQNPPALLAELALLDAELARATGEPFGELSLLALDRARTANDDERAREAYVLLHHAAVLGSDRRAARAHLTSACALRDQLADALPPELRAKFLARPTIAALCRAQAAFVPEDRDSSRGERGPLSGPVSGPASSMEGDLAARPSSLRASAPASRDGVMPAAQRMAGRTPAVVSLLSQIHKVGPTDATVLIFGESGTGKELVAEALHELSPRKSGPLVKVNCAALVETLLLSELFGHEKGSFTGAAARRRGRFELAEGGTLFLDEIGDISPRTQVALLRVLQDRTFERVGGVTPLRANCRIVCATHRDLRAMVARGEFREDLYYRLRQVVLEVAPLRQRIGDLPLIAAEILTRIARERGNVPKRLSDDATAALSTYAWPGNVRELENALRAAALFAEGNVIELADITANVDDLRGLAAAAPLAEPSAGAASLRGGDTAIPSAPPSSDPRPSDPGRTPVEAAYAHVRAGVSLSDMKREIERECIARALTESNGNITRAATLLGMKRPRLSQLVKQYGFGGCSED</sequence>
<dbReference type="InterPro" id="IPR025662">
    <property type="entry name" value="Sigma_54_int_dom_ATP-bd_1"/>
</dbReference>
<evidence type="ECO:0000259" key="7">
    <source>
        <dbReference type="PROSITE" id="PS50042"/>
    </source>
</evidence>
<dbReference type="Pfam" id="PF25601">
    <property type="entry name" value="AAA_lid_14"/>
    <property type="match status" value="1"/>
</dbReference>
<dbReference type="Pfam" id="PF13424">
    <property type="entry name" value="TPR_12"/>
    <property type="match status" value="1"/>
</dbReference>
<keyword evidence="4" id="KW-0238">DNA-binding</keyword>
<feature type="domain" description="Sigma-54 factor interaction" evidence="8">
    <location>
        <begin position="860"/>
        <end position="1089"/>
    </location>
</feature>
<dbReference type="Gene3D" id="1.10.8.60">
    <property type="match status" value="1"/>
</dbReference>
<evidence type="ECO:0000313" key="10">
    <source>
        <dbReference type="Proteomes" id="UP000019678"/>
    </source>
</evidence>
<feature type="compositionally biased region" description="Low complexity" evidence="6">
    <location>
        <begin position="836"/>
        <end position="850"/>
    </location>
</feature>
<evidence type="ECO:0000256" key="2">
    <source>
        <dbReference type="ARBA" id="ARBA00022840"/>
    </source>
</evidence>
<dbReference type="GO" id="GO:0043565">
    <property type="term" value="F:sequence-specific DNA binding"/>
    <property type="evidence" value="ECO:0007669"/>
    <property type="project" value="InterPro"/>
</dbReference>
<keyword evidence="5" id="KW-0804">Transcription</keyword>
<dbReference type="PANTHER" id="PTHR32071:SF117">
    <property type="entry name" value="PTS-DEPENDENT DIHYDROXYACETONE KINASE OPERON REGULATORY PROTEIN-RELATED"/>
    <property type="match status" value="1"/>
</dbReference>
<dbReference type="PROSITE" id="PS50042">
    <property type="entry name" value="CNMP_BINDING_3"/>
    <property type="match status" value="1"/>
</dbReference>
<dbReference type="InterPro" id="IPR058031">
    <property type="entry name" value="AAA_lid_NorR"/>
</dbReference>
<dbReference type="FunFam" id="3.40.50.300:FF:000006">
    <property type="entry name" value="DNA-binding transcriptional regulator NtrC"/>
    <property type="match status" value="1"/>
</dbReference>
<dbReference type="SUPFAM" id="SSF52540">
    <property type="entry name" value="P-loop containing nucleoside triphosphate hydrolases"/>
    <property type="match status" value="1"/>
</dbReference>
<comment type="caution">
    <text evidence="9">The sequence shown here is derived from an EMBL/GenBank/DDBJ whole genome shotgun (WGS) entry which is preliminary data.</text>
</comment>
<evidence type="ECO:0000313" key="9">
    <source>
        <dbReference type="EMBL" id="EYF00407.1"/>
    </source>
</evidence>
<evidence type="ECO:0000256" key="6">
    <source>
        <dbReference type="SAM" id="MobiDB-lite"/>
    </source>
</evidence>
<evidence type="ECO:0008006" key="11">
    <source>
        <dbReference type="Google" id="ProtNLM"/>
    </source>
</evidence>
<dbReference type="Proteomes" id="UP000019678">
    <property type="component" value="Unassembled WGS sequence"/>
</dbReference>
<evidence type="ECO:0000256" key="4">
    <source>
        <dbReference type="ARBA" id="ARBA00023125"/>
    </source>
</evidence>
<gene>
    <name evidence="9" type="ORF">CAP_0853</name>
</gene>
<dbReference type="PROSITE" id="PS00675">
    <property type="entry name" value="SIGMA54_INTERACT_1"/>
    <property type="match status" value="1"/>
</dbReference>
<dbReference type="PROSITE" id="PS00676">
    <property type="entry name" value="SIGMA54_INTERACT_2"/>
    <property type="match status" value="1"/>
</dbReference>
<organism evidence="9 10">
    <name type="scientific">Chondromyces apiculatus DSM 436</name>
    <dbReference type="NCBI Taxonomy" id="1192034"/>
    <lineage>
        <taxon>Bacteria</taxon>
        <taxon>Pseudomonadati</taxon>
        <taxon>Myxococcota</taxon>
        <taxon>Polyangia</taxon>
        <taxon>Polyangiales</taxon>
        <taxon>Polyangiaceae</taxon>
        <taxon>Chondromyces</taxon>
    </lineage>
</organism>
<feature type="region of interest" description="Disordered" evidence="6">
    <location>
        <begin position="1122"/>
        <end position="1152"/>
    </location>
</feature>
<keyword evidence="1" id="KW-0547">Nucleotide-binding</keyword>
<dbReference type="InterPro" id="IPR003593">
    <property type="entry name" value="AAA+_ATPase"/>
</dbReference>
<feature type="domain" description="Cyclic nucleotide-binding" evidence="7">
    <location>
        <begin position="720"/>
        <end position="738"/>
    </location>
</feature>
<keyword evidence="2" id="KW-0067">ATP-binding</keyword>
<keyword evidence="3" id="KW-0805">Transcription regulation</keyword>
<dbReference type="InterPro" id="IPR011990">
    <property type="entry name" value="TPR-like_helical_dom_sf"/>
</dbReference>
<dbReference type="Pfam" id="PF02954">
    <property type="entry name" value="HTH_8"/>
    <property type="match status" value="1"/>
</dbReference>
<dbReference type="GO" id="GO:0005524">
    <property type="term" value="F:ATP binding"/>
    <property type="evidence" value="ECO:0007669"/>
    <property type="project" value="UniProtKB-KW"/>
</dbReference>
<dbReference type="CDD" id="cd00009">
    <property type="entry name" value="AAA"/>
    <property type="match status" value="1"/>
</dbReference>